<dbReference type="SMART" id="SM00210">
    <property type="entry name" value="TSPN"/>
    <property type="match status" value="1"/>
</dbReference>
<feature type="compositionally biased region" description="Pro residues" evidence="4">
    <location>
        <begin position="27"/>
        <end position="38"/>
    </location>
</feature>
<feature type="compositionally biased region" description="Basic and acidic residues" evidence="4">
    <location>
        <begin position="260"/>
        <end position="271"/>
    </location>
</feature>
<evidence type="ECO:0000313" key="7">
    <source>
        <dbReference type="EMBL" id="KAK9405139.1"/>
    </source>
</evidence>
<dbReference type="SMART" id="SM00282">
    <property type="entry name" value="LamG"/>
    <property type="match status" value="1"/>
</dbReference>
<dbReference type="Gene3D" id="2.60.120.200">
    <property type="match status" value="1"/>
</dbReference>
<feature type="compositionally biased region" description="Low complexity" evidence="4">
    <location>
        <begin position="272"/>
        <end position="282"/>
    </location>
</feature>
<dbReference type="PANTHER" id="PTHR37456">
    <property type="entry name" value="SI:CH211-266K2.1"/>
    <property type="match status" value="1"/>
</dbReference>
<dbReference type="GO" id="GO:0005576">
    <property type="term" value="C:extracellular region"/>
    <property type="evidence" value="ECO:0007669"/>
    <property type="project" value="UniProtKB-SubCell"/>
</dbReference>
<name>A0AAW1BSL6_CROAD</name>
<feature type="region of interest" description="Disordered" evidence="4">
    <location>
        <begin position="1199"/>
        <end position="1250"/>
    </location>
</feature>
<feature type="region of interest" description="Disordered" evidence="4">
    <location>
        <begin position="430"/>
        <end position="486"/>
    </location>
</feature>
<dbReference type="InterPro" id="IPR048287">
    <property type="entry name" value="TSPN-like_N"/>
</dbReference>
<keyword evidence="3" id="KW-0677">Repeat</keyword>
<feature type="region of interest" description="Disordered" evidence="4">
    <location>
        <begin position="507"/>
        <end position="535"/>
    </location>
</feature>
<feature type="compositionally biased region" description="Basic and acidic residues" evidence="4">
    <location>
        <begin position="1031"/>
        <end position="1043"/>
    </location>
</feature>
<dbReference type="GO" id="GO:0005581">
    <property type="term" value="C:collagen trimer"/>
    <property type="evidence" value="ECO:0007669"/>
    <property type="project" value="UniProtKB-KW"/>
</dbReference>
<evidence type="ECO:0000256" key="4">
    <source>
        <dbReference type="SAM" id="MobiDB-lite"/>
    </source>
</evidence>
<evidence type="ECO:0000259" key="5">
    <source>
        <dbReference type="SMART" id="SM00210"/>
    </source>
</evidence>
<keyword evidence="8" id="KW-1185">Reference proteome</keyword>
<accession>A0AAW1BSL6</accession>
<dbReference type="SUPFAM" id="SSF49899">
    <property type="entry name" value="Concanavalin A-like lectins/glucanases"/>
    <property type="match status" value="1"/>
</dbReference>
<dbReference type="Pfam" id="PF01391">
    <property type="entry name" value="Collagen"/>
    <property type="match status" value="3"/>
</dbReference>
<feature type="domain" description="Laminin G" evidence="6">
    <location>
        <begin position="102"/>
        <end position="233"/>
    </location>
</feature>
<feature type="compositionally biased region" description="Basic and acidic residues" evidence="4">
    <location>
        <begin position="936"/>
        <end position="945"/>
    </location>
</feature>
<feature type="region of interest" description="Disordered" evidence="4">
    <location>
        <begin position="53"/>
        <end position="74"/>
    </location>
</feature>
<dbReference type="InterPro" id="IPR013320">
    <property type="entry name" value="ConA-like_dom_sf"/>
</dbReference>
<feature type="compositionally biased region" description="Gly residues" evidence="4">
    <location>
        <begin position="889"/>
        <end position="898"/>
    </location>
</feature>
<feature type="compositionally biased region" description="Pro residues" evidence="4">
    <location>
        <begin position="430"/>
        <end position="448"/>
    </location>
</feature>
<feature type="region of interest" description="Disordered" evidence="4">
    <location>
        <begin position="1"/>
        <end position="40"/>
    </location>
</feature>
<feature type="compositionally biased region" description="Low complexity" evidence="4">
    <location>
        <begin position="846"/>
        <end position="855"/>
    </location>
</feature>
<dbReference type="Proteomes" id="UP001474421">
    <property type="component" value="Unassembled WGS sequence"/>
</dbReference>
<dbReference type="EMBL" id="JAOTOJ010000002">
    <property type="protein sequence ID" value="KAK9405139.1"/>
    <property type="molecule type" value="Genomic_DNA"/>
</dbReference>
<evidence type="ECO:0000256" key="2">
    <source>
        <dbReference type="ARBA" id="ARBA00022729"/>
    </source>
</evidence>
<feature type="domain" description="Thrombospondin-like N-terminal" evidence="5">
    <location>
        <begin position="42"/>
        <end position="234"/>
    </location>
</feature>
<feature type="compositionally biased region" description="Polar residues" evidence="4">
    <location>
        <begin position="1241"/>
        <end position="1250"/>
    </location>
</feature>
<evidence type="ECO:0000256" key="3">
    <source>
        <dbReference type="ARBA" id="ARBA00022737"/>
    </source>
</evidence>
<gene>
    <name evidence="7" type="ORF">NXF25_003913</name>
</gene>
<feature type="region of interest" description="Disordered" evidence="4">
    <location>
        <begin position="567"/>
        <end position="635"/>
    </location>
</feature>
<comment type="caution">
    <text evidence="7">The sequence shown here is derived from an EMBL/GenBank/DDBJ whole genome shotgun (WGS) entry which is preliminary data.</text>
</comment>
<keyword evidence="7" id="KW-0176">Collagen</keyword>
<dbReference type="InterPro" id="IPR008160">
    <property type="entry name" value="Collagen"/>
</dbReference>
<feature type="region of interest" description="Disordered" evidence="4">
    <location>
        <begin position="1102"/>
        <end position="1168"/>
    </location>
</feature>
<dbReference type="InterPro" id="IPR001791">
    <property type="entry name" value="Laminin_G"/>
</dbReference>
<feature type="compositionally biased region" description="Pro residues" evidence="4">
    <location>
        <begin position="584"/>
        <end position="595"/>
    </location>
</feature>
<keyword evidence="2" id="KW-0732">Signal</keyword>
<feature type="region of interest" description="Disordered" evidence="4">
    <location>
        <begin position="1016"/>
        <end position="1089"/>
    </location>
</feature>
<evidence type="ECO:0000256" key="1">
    <source>
        <dbReference type="ARBA" id="ARBA00004613"/>
    </source>
</evidence>
<feature type="compositionally biased region" description="Basic and acidic residues" evidence="4">
    <location>
        <begin position="1062"/>
        <end position="1075"/>
    </location>
</feature>
<organism evidence="7 8">
    <name type="scientific">Crotalus adamanteus</name>
    <name type="common">Eastern diamondback rattlesnake</name>
    <dbReference type="NCBI Taxonomy" id="8729"/>
    <lineage>
        <taxon>Eukaryota</taxon>
        <taxon>Metazoa</taxon>
        <taxon>Chordata</taxon>
        <taxon>Craniata</taxon>
        <taxon>Vertebrata</taxon>
        <taxon>Euteleostomi</taxon>
        <taxon>Lepidosauria</taxon>
        <taxon>Squamata</taxon>
        <taxon>Bifurcata</taxon>
        <taxon>Unidentata</taxon>
        <taxon>Episquamata</taxon>
        <taxon>Toxicofera</taxon>
        <taxon>Serpentes</taxon>
        <taxon>Colubroidea</taxon>
        <taxon>Viperidae</taxon>
        <taxon>Crotalinae</taxon>
        <taxon>Crotalus</taxon>
    </lineage>
</organism>
<feature type="compositionally biased region" description="Basic and acidic residues" evidence="4">
    <location>
        <begin position="300"/>
        <end position="309"/>
    </location>
</feature>
<feature type="region of interest" description="Disordered" evidence="4">
    <location>
        <begin position="655"/>
        <end position="963"/>
    </location>
</feature>
<reference evidence="7 8" key="1">
    <citation type="journal article" date="2024" name="Proc. Natl. Acad. Sci. U.S.A.">
        <title>The genetic regulatory architecture and epigenomic basis for age-related changes in rattlesnake venom.</title>
        <authorList>
            <person name="Hogan M.P."/>
            <person name="Holding M.L."/>
            <person name="Nystrom G.S."/>
            <person name="Colston T.J."/>
            <person name="Bartlett D.A."/>
            <person name="Mason A.J."/>
            <person name="Ellsworth S.A."/>
            <person name="Rautsaw R.M."/>
            <person name="Lawrence K.C."/>
            <person name="Strickland J.L."/>
            <person name="He B."/>
            <person name="Fraser P."/>
            <person name="Margres M.J."/>
            <person name="Gilbert D.M."/>
            <person name="Gibbs H.L."/>
            <person name="Parkinson C.L."/>
            <person name="Rokyta D.R."/>
        </authorList>
    </citation>
    <scope>NUCLEOTIDE SEQUENCE [LARGE SCALE GENOMIC DNA]</scope>
    <source>
        <strain evidence="7">DRR0105</strain>
    </source>
</reference>
<evidence type="ECO:0000259" key="6">
    <source>
        <dbReference type="SMART" id="SM00282"/>
    </source>
</evidence>
<dbReference type="PANTHER" id="PTHR37456:SF6">
    <property type="entry name" value="COLLAGEN ALPHA-1(XXIII) CHAIN-LIKE ISOFORM X2"/>
    <property type="match status" value="1"/>
</dbReference>
<protein>
    <submittedName>
        <fullName evidence="7">Collagen alpha-2XI chain-like</fullName>
    </submittedName>
</protein>
<feature type="compositionally biased region" description="Basic and acidic residues" evidence="4">
    <location>
        <begin position="1224"/>
        <end position="1238"/>
    </location>
</feature>
<dbReference type="InterPro" id="IPR050938">
    <property type="entry name" value="Collagen_Structural_Proteins"/>
</dbReference>
<comment type="subcellular location">
    <subcellularLocation>
        <location evidence="1">Secreted</location>
    </subcellularLocation>
</comment>
<feature type="compositionally biased region" description="Low complexity" evidence="4">
    <location>
        <begin position="821"/>
        <end position="834"/>
    </location>
</feature>
<proteinExistence type="predicted"/>
<evidence type="ECO:0000313" key="8">
    <source>
        <dbReference type="Proteomes" id="UP001474421"/>
    </source>
</evidence>
<sequence>MLRGRREALGGISTEEREFEEGAPSSPSRPLPNPPLPTADPVVDILKAMQLQREPEGVHRTTGFCPGRRAATGSGPEAAFRISRQAQISAPTRQLFPGEFPEDFSLMALLKAEPGRPAVLLSVYDRHGVQQLGIELGRSPRFLYRDQGGRPDPEELPVFRGANLTDGRWHRLAFSVKKQQVTLFLDCEKRASLPLPRGNRPVLDTKGITIFGARILDEGVFEGDIQQLLISPSPRDAQDYCQRYSPDCGGPPQKPQALEARQRPPRPETPAKTKPPTSTKARQPQKRQLPSPSPAALKTDAPERKEPQGTRKGPSGNGKPSAGGKTPKASSPTPKATTAGKASAAKKAASPGATRAQAARGPRSSYQQVETEGGAGVGMGGGREKTCPLPGAPSKRSPPPWVGLQCLGLLQALLSAAAVLFYAGPRTQGPFPPRGLPGTPATPPPPEATPQKRVPTREASPPTPSSPWVQESCRGPGKGSGARGRLLRTPSLSWVNVPCLGQEEAAEEVQGGLRPGVALDHGDGDPNPSDLGPLHSAQVPYDAVAMLGARGLKGDKGEPAVFEPGMIVAGRPGPEGPQGMSGPPGVPGTPGPPGDPGERGPPGRPGFAGSDGRPGPPGTSMMLPFRFGVPGGQKGPVAMAQEAQAQAYLQQARLSLRGPPGPMGYTGRSGPMGQAGSPGVKGEPGDFGLQGPRGQQGLTGAPGKPGRRGRAGADGARGMPGVPGLKGDRGFDGLPGLPGDKGYRGDPGAQGVAGPPGEDGERGDDGEIGPRGLPGESGPRGLLGPKGPPGIPGPQGARGVDGPHGPKGSLGPQGEPGPPGLQGTPGTQGLPGPQGAMGPPGEKGPQGKPGLPGMPGSDGPPGHPGKEGLPGTKGQPGPSGPQGPVGYPGPRGGKGTDGVRGLKGQKGEKGEEGSLGIKGDVGPKGDRGELGVPGSRGEDGPEGTKGRTGPPGDLGPSGLVGEKVGIGAGGGGALEANWGCRVSPDIPADKASRVRKGSPAFPDQMAKRGFGACLGKWDHEANEDPPAPEDSGGHEEPRGRWEPRAPLLGKGPPGPPENGVNQDRKARTDSPDRRAPRAPLGRMGCPATRGSVEKWGCKARLAPQAGRASWGHRAPQGRRARWGRGAIPAPPDHQENKGCRGPPGKKGPRATQEPSEGPGRRAPQGCGASPENAAFLAWLRAAGVSLSLCVSPFRVAVAKRETPGESQTRARRGSGMTEPSWVDGGREEMRQGREKTLPDHPTQTHAATCT</sequence>
<feature type="compositionally biased region" description="Low complexity" evidence="4">
    <location>
        <begin position="331"/>
        <end position="354"/>
    </location>
</feature>
<dbReference type="AlphaFoldDB" id="A0AAW1BSL6"/>
<dbReference type="Pfam" id="PF02210">
    <property type="entry name" value="Laminin_G_2"/>
    <property type="match status" value="1"/>
</dbReference>
<feature type="region of interest" description="Disordered" evidence="4">
    <location>
        <begin position="236"/>
        <end position="399"/>
    </location>
</feature>